<dbReference type="PANTHER" id="PTHR43840">
    <property type="entry name" value="MITOCHONDRIAL METAL TRANSPORTER 1-RELATED"/>
    <property type="match status" value="1"/>
</dbReference>
<feature type="domain" description="Cation efflux protein transmembrane" evidence="7">
    <location>
        <begin position="23"/>
        <end position="211"/>
    </location>
</feature>
<feature type="transmembrane region" description="Helical" evidence="6">
    <location>
        <begin position="21"/>
        <end position="46"/>
    </location>
</feature>
<dbReference type="InterPro" id="IPR027469">
    <property type="entry name" value="Cation_efflux_TMD_sf"/>
</dbReference>
<evidence type="ECO:0000256" key="2">
    <source>
        <dbReference type="ARBA" id="ARBA00022448"/>
    </source>
</evidence>
<keyword evidence="2" id="KW-0813">Transport</keyword>
<dbReference type="SUPFAM" id="SSF160240">
    <property type="entry name" value="Cation efflux protein cytoplasmic domain-like"/>
    <property type="match status" value="1"/>
</dbReference>
<evidence type="ECO:0000256" key="5">
    <source>
        <dbReference type="ARBA" id="ARBA00023136"/>
    </source>
</evidence>
<feature type="domain" description="Cation efflux protein cytoplasmic" evidence="9">
    <location>
        <begin position="217"/>
        <end position="291"/>
    </location>
</feature>
<evidence type="ECO:0000256" key="4">
    <source>
        <dbReference type="ARBA" id="ARBA00022989"/>
    </source>
</evidence>
<protein>
    <submittedName>
        <fullName evidence="10">Cation diffusion facilitator family transporter</fullName>
    </submittedName>
</protein>
<keyword evidence="5 6" id="KW-0472">Membrane</keyword>
<feature type="domain" description="Dinitrogenase iron-molybdenum cofactor biosynthesis" evidence="8">
    <location>
        <begin position="307"/>
        <end position="403"/>
    </location>
</feature>
<dbReference type="EMBL" id="JAAYUN010000131">
    <property type="protein sequence ID" value="NLJ22998.1"/>
    <property type="molecule type" value="Genomic_DNA"/>
</dbReference>
<reference evidence="10 11" key="1">
    <citation type="journal article" date="2020" name="Biotechnol. Biofuels">
        <title>New insights from the biogas microbiome by comprehensive genome-resolved metagenomics of nearly 1600 species originating from multiple anaerobic digesters.</title>
        <authorList>
            <person name="Campanaro S."/>
            <person name="Treu L."/>
            <person name="Rodriguez-R L.M."/>
            <person name="Kovalovszki A."/>
            <person name="Ziels R.M."/>
            <person name="Maus I."/>
            <person name="Zhu X."/>
            <person name="Kougias P.G."/>
            <person name="Basile A."/>
            <person name="Luo G."/>
            <person name="Schluter A."/>
            <person name="Konstantinidis K.T."/>
            <person name="Angelidaki I."/>
        </authorList>
    </citation>
    <scope>NUCLEOTIDE SEQUENCE [LARGE SCALE GENOMIC DNA]</scope>
    <source>
        <strain evidence="10">AS27yjCOA_157</strain>
    </source>
</reference>
<evidence type="ECO:0000313" key="11">
    <source>
        <dbReference type="Proteomes" id="UP000544742"/>
    </source>
</evidence>
<feature type="transmembrane region" description="Helical" evidence="6">
    <location>
        <begin position="122"/>
        <end position="142"/>
    </location>
</feature>
<dbReference type="GO" id="GO:0006882">
    <property type="term" value="P:intracellular zinc ion homeostasis"/>
    <property type="evidence" value="ECO:0007669"/>
    <property type="project" value="TreeGrafter"/>
</dbReference>
<name>A0A7K4AJ60_METSH</name>
<dbReference type="InterPro" id="IPR058533">
    <property type="entry name" value="Cation_efflux_TM"/>
</dbReference>
<dbReference type="GO" id="GO:0005886">
    <property type="term" value="C:plasma membrane"/>
    <property type="evidence" value="ECO:0007669"/>
    <property type="project" value="TreeGrafter"/>
</dbReference>
<evidence type="ECO:0000313" key="10">
    <source>
        <dbReference type="EMBL" id="NLJ22998.1"/>
    </source>
</evidence>
<dbReference type="InterPro" id="IPR027470">
    <property type="entry name" value="Cation_efflux_CTD"/>
</dbReference>
<dbReference type="Proteomes" id="UP000544742">
    <property type="component" value="Unassembled WGS sequence"/>
</dbReference>
<dbReference type="GO" id="GO:0015086">
    <property type="term" value="F:cadmium ion transmembrane transporter activity"/>
    <property type="evidence" value="ECO:0007669"/>
    <property type="project" value="TreeGrafter"/>
</dbReference>
<evidence type="ECO:0000256" key="1">
    <source>
        <dbReference type="ARBA" id="ARBA00004141"/>
    </source>
</evidence>
<evidence type="ECO:0000256" key="3">
    <source>
        <dbReference type="ARBA" id="ARBA00022692"/>
    </source>
</evidence>
<dbReference type="GeneID" id="10460416"/>
<dbReference type="GO" id="GO:0015093">
    <property type="term" value="F:ferrous iron transmembrane transporter activity"/>
    <property type="evidence" value="ECO:0007669"/>
    <property type="project" value="TreeGrafter"/>
</dbReference>
<evidence type="ECO:0000259" key="8">
    <source>
        <dbReference type="Pfam" id="PF02579"/>
    </source>
</evidence>
<dbReference type="Pfam" id="PF16916">
    <property type="entry name" value="ZT_dimer"/>
    <property type="match status" value="1"/>
</dbReference>
<evidence type="ECO:0000259" key="7">
    <source>
        <dbReference type="Pfam" id="PF01545"/>
    </source>
</evidence>
<dbReference type="RefSeq" id="WP_048131758.1">
    <property type="nucleotide sequence ID" value="NZ_CAJYDL010000001.1"/>
</dbReference>
<dbReference type="InterPro" id="IPR036105">
    <property type="entry name" value="DiNase_FeMo-co_biosyn_sf"/>
</dbReference>
<accession>A0A7K4AJ60</accession>
<dbReference type="Gene3D" id="1.20.1510.10">
    <property type="entry name" value="Cation efflux protein transmembrane domain"/>
    <property type="match status" value="1"/>
</dbReference>
<comment type="subcellular location">
    <subcellularLocation>
        <location evidence="1">Membrane</location>
        <topology evidence="1">Multi-pass membrane protein</topology>
    </subcellularLocation>
</comment>
<gene>
    <name evidence="10" type="ORF">GX426_07810</name>
</gene>
<keyword evidence="4 6" id="KW-1133">Transmembrane helix</keyword>
<evidence type="ECO:0000259" key="9">
    <source>
        <dbReference type="Pfam" id="PF16916"/>
    </source>
</evidence>
<dbReference type="PANTHER" id="PTHR43840:SF15">
    <property type="entry name" value="MITOCHONDRIAL METAL TRANSPORTER 1-RELATED"/>
    <property type="match status" value="1"/>
</dbReference>
<dbReference type="InterPro" id="IPR003731">
    <property type="entry name" value="Di-Nase_FeMo-co_biosynth"/>
</dbReference>
<dbReference type="NCBIfam" id="TIGR01297">
    <property type="entry name" value="CDF"/>
    <property type="match status" value="1"/>
</dbReference>
<dbReference type="InterPro" id="IPR050291">
    <property type="entry name" value="CDF_Transporter"/>
</dbReference>
<dbReference type="AlphaFoldDB" id="A0A7K4AJ60"/>
<feature type="transmembrane region" description="Helical" evidence="6">
    <location>
        <begin position="89"/>
        <end position="110"/>
    </location>
</feature>
<proteinExistence type="predicted"/>
<dbReference type="GO" id="GO:0015341">
    <property type="term" value="F:zinc efflux antiporter activity"/>
    <property type="evidence" value="ECO:0007669"/>
    <property type="project" value="TreeGrafter"/>
</dbReference>
<dbReference type="InterPro" id="IPR002524">
    <property type="entry name" value="Cation_efflux"/>
</dbReference>
<organism evidence="10 11">
    <name type="scientific">Methanothrix soehngenii</name>
    <name type="common">Methanosaeta concilii</name>
    <dbReference type="NCBI Taxonomy" id="2223"/>
    <lineage>
        <taxon>Archaea</taxon>
        <taxon>Methanobacteriati</taxon>
        <taxon>Methanobacteriota</taxon>
        <taxon>Stenosarchaea group</taxon>
        <taxon>Methanomicrobia</taxon>
        <taxon>Methanotrichales</taxon>
        <taxon>Methanotrichaceae</taxon>
        <taxon>Methanothrix</taxon>
    </lineage>
</organism>
<dbReference type="Gene3D" id="3.30.420.130">
    <property type="entry name" value="Dinitrogenase iron-molybdenum cofactor biosynthesis domain"/>
    <property type="match status" value="1"/>
</dbReference>
<dbReference type="SUPFAM" id="SSF53146">
    <property type="entry name" value="Nitrogenase accessory factor-like"/>
    <property type="match status" value="1"/>
</dbReference>
<dbReference type="Gene3D" id="3.30.70.1350">
    <property type="entry name" value="Cation efflux protein, cytoplasmic domain"/>
    <property type="match status" value="1"/>
</dbReference>
<dbReference type="Pfam" id="PF02579">
    <property type="entry name" value="Nitro_FeMo-Co"/>
    <property type="match status" value="1"/>
</dbReference>
<evidence type="ECO:0000256" key="6">
    <source>
        <dbReference type="SAM" id="Phobius"/>
    </source>
</evidence>
<comment type="caution">
    <text evidence="10">The sequence shown here is derived from an EMBL/GenBank/DDBJ whole genome shotgun (WGS) entry which is preliminary data.</text>
</comment>
<dbReference type="SUPFAM" id="SSF161111">
    <property type="entry name" value="Cation efflux protein transmembrane domain-like"/>
    <property type="match status" value="1"/>
</dbReference>
<keyword evidence="3 6" id="KW-0812">Transmembrane</keyword>
<dbReference type="InterPro" id="IPR036837">
    <property type="entry name" value="Cation_efflux_CTD_sf"/>
</dbReference>
<dbReference type="Pfam" id="PF01545">
    <property type="entry name" value="Cation_efflux"/>
    <property type="match status" value="1"/>
</dbReference>
<sequence length="412" mass="45099">MASGQASREIDPVQAPSVLRVALYSLLFNLALVAAKLTLSALSGSLALRADAIHSTVDVMASLALILGVKISERKSESFPLGLYKVENLASIAISFLLFLTAYEIVLEAVRGEALPINYQGWVLYAVAAIIPLPYLFGSFQIKVGERTGSPSLIADGVQHKADVLTSSLVFLALIAQSISLPLDRIAAVIIALVIVKEGWGILVDGMRVLLDASVDAQTLKRIRALILEAPEVVSIKELVARNSGRYLFVQADLILRLVDLKRAHLASERIESRIKRELPQVDRVQIHYEPIVESRRRYAAPLADMGGRLSRHFGESSYFALVEMDFEEMKLVRQEIIANPHKDLSKGKGLKVAQFLLGFKPDVVFSIEGLEGKGPGYAFAEAGVETVQTDAETLEELMADLLEAERNRTNL</sequence>